<comment type="caution">
    <text evidence="2">The sequence shown here is derived from an EMBL/GenBank/DDBJ whole genome shotgun (WGS) entry which is preliminary data.</text>
</comment>
<keyword evidence="2" id="KW-0032">Aminotransferase</keyword>
<proteinExistence type="inferred from homology"/>
<dbReference type="PANTHER" id="PTHR30244">
    <property type="entry name" value="TRANSAMINASE"/>
    <property type="match status" value="1"/>
</dbReference>
<dbReference type="Gene3D" id="3.90.1150.10">
    <property type="entry name" value="Aspartate Aminotransferase, domain 1"/>
    <property type="match status" value="1"/>
</dbReference>
<dbReference type="InterPro" id="IPR015424">
    <property type="entry name" value="PyrdxlP-dep_Trfase"/>
</dbReference>
<keyword evidence="2" id="KW-0808">Transferase</keyword>
<accession>A0ABW8SMG2</accession>
<dbReference type="Gene3D" id="3.40.640.10">
    <property type="entry name" value="Type I PLP-dependent aspartate aminotransferase-like (Major domain)"/>
    <property type="match status" value="1"/>
</dbReference>
<comment type="similarity">
    <text evidence="1">Belongs to the DegT/DnrJ/EryC1 family.</text>
</comment>
<dbReference type="Proteomes" id="UP001623660">
    <property type="component" value="Unassembled WGS sequence"/>
</dbReference>
<dbReference type="RefSeq" id="WP_406793205.1">
    <property type="nucleotide sequence ID" value="NZ_JBJHZX010000025.1"/>
</dbReference>
<dbReference type="PIRSF" id="PIRSF000390">
    <property type="entry name" value="PLP_StrS"/>
    <property type="match status" value="1"/>
</dbReference>
<keyword evidence="3" id="KW-1185">Reference proteome</keyword>
<dbReference type="CDD" id="cd00616">
    <property type="entry name" value="AHBA_syn"/>
    <property type="match status" value="1"/>
</dbReference>
<gene>
    <name evidence="2" type="ORF">ACJDU8_16255</name>
</gene>
<dbReference type="InterPro" id="IPR000653">
    <property type="entry name" value="DegT/StrS_aminotransferase"/>
</dbReference>
<evidence type="ECO:0000313" key="3">
    <source>
        <dbReference type="Proteomes" id="UP001623660"/>
    </source>
</evidence>
<sequence>MIKLAVPDIGDEELEEVKKVFDSKYLVQGKWVEEFENAVKEYLNVKHAIAVSSGTAALHLALVALDVKSGDEVLVPDFTFPATSNVVEIVGATTKFVDIKLDSLCMDVEKIENKITDKTKVIIPVQEFGQSSDMDKIMDIAKKYNLKVIEDAACALGAEYKDSKVGTIGDIGCFSLHPRKAITTGEGGIIVTNNDELAEKIRILRNHGLSYINGKPQFVMAGFNYRMTNIQGAIGVVQIKKLRDIIQKRIEIAHKYNELLKDIKDITLPNEKSYGKHVWQTYHIILDEKIDRDQLIEKLKAEGIETNFGAYAVHEQRYYQEKYKYMNDQYVNSISAYRQGLALPLYTDLNTQQLKYVVEILFKLLEK</sequence>
<dbReference type="SUPFAM" id="SSF53383">
    <property type="entry name" value="PLP-dependent transferases"/>
    <property type="match status" value="1"/>
</dbReference>
<organism evidence="2 3">
    <name type="scientific">Candidatus Clostridium eludens</name>
    <dbReference type="NCBI Taxonomy" id="3381663"/>
    <lineage>
        <taxon>Bacteria</taxon>
        <taxon>Bacillati</taxon>
        <taxon>Bacillota</taxon>
        <taxon>Clostridia</taxon>
        <taxon>Eubacteriales</taxon>
        <taxon>Clostridiaceae</taxon>
        <taxon>Clostridium</taxon>
    </lineage>
</organism>
<reference evidence="2 3" key="1">
    <citation type="submission" date="2024-11" db="EMBL/GenBank/DDBJ databases">
        <authorList>
            <person name="Heng Y.C."/>
            <person name="Lim A.C.H."/>
            <person name="Lee J.K.Y."/>
            <person name="Kittelmann S."/>
        </authorList>
    </citation>
    <scope>NUCLEOTIDE SEQUENCE [LARGE SCALE GENOMIC DNA]</scope>
    <source>
        <strain evidence="2 3">WILCCON 0269</strain>
    </source>
</reference>
<dbReference type="EMBL" id="JBJHZX010000025">
    <property type="protein sequence ID" value="MFL0197099.1"/>
    <property type="molecule type" value="Genomic_DNA"/>
</dbReference>
<dbReference type="PANTHER" id="PTHR30244:SF34">
    <property type="entry name" value="DTDP-4-AMINO-4,6-DIDEOXYGALACTOSE TRANSAMINASE"/>
    <property type="match status" value="1"/>
</dbReference>
<name>A0ABW8SMG2_9CLOT</name>
<keyword evidence="1" id="KW-0663">Pyridoxal phosphate</keyword>
<evidence type="ECO:0000313" key="2">
    <source>
        <dbReference type="EMBL" id="MFL0197099.1"/>
    </source>
</evidence>
<dbReference type="InterPro" id="IPR015421">
    <property type="entry name" value="PyrdxlP-dep_Trfase_major"/>
</dbReference>
<dbReference type="InterPro" id="IPR015422">
    <property type="entry name" value="PyrdxlP-dep_Trfase_small"/>
</dbReference>
<evidence type="ECO:0000256" key="1">
    <source>
        <dbReference type="RuleBase" id="RU004508"/>
    </source>
</evidence>
<dbReference type="GO" id="GO:0008483">
    <property type="term" value="F:transaminase activity"/>
    <property type="evidence" value="ECO:0007669"/>
    <property type="project" value="UniProtKB-KW"/>
</dbReference>
<protein>
    <submittedName>
        <fullName evidence="2">DegT/DnrJ/EryC1/StrS family aminotransferase</fullName>
    </submittedName>
</protein>
<dbReference type="Pfam" id="PF01041">
    <property type="entry name" value="DegT_DnrJ_EryC1"/>
    <property type="match status" value="1"/>
</dbReference>